<gene>
    <name evidence="3" type="ORF">PSHT_09500</name>
</gene>
<dbReference type="VEuPathDB" id="FungiDB:PSTT_02059"/>
<protein>
    <recommendedName>
        <fullName evidence="1">Lysophospholipase</fullName>
        <ecNumber evidence="1">3.1.1.5</ecNumber>
    </recommendedName>
</protein>
<dbReference type="GO" id="GO:0009395">
    <property type="term" value="P:phospholipid catabolic process"/>
    <property type="evidence" value="ECO:0007669"/>
    <property type="project" value="InterPro"/>
</dbReference>
<dbReference type="Pfam" id="PF01735">
    <property type="entry name" value="PLA2_B"/>
    <property type="match status" value="1"/>
</dbReference>
<keyword evidence="1" id="KW-0378">Hydrolase</keyword>
<keyword evidence="1" id="KW-0442">Lipid degradation</keyword>
<sequence length="91" mass="10637">MFQSSFQSLYDFLTVQENYPLNQTRAMMNQAIQTVLRGFPSQDLIQKHVYRDPVWPICLSCAVADRARARLNQSRIGLCQDCFARYCWKPS</sequence>
<dbReference type="EC" id="3.1.1.5" evidence="1"/>
<evidence type="ECO:0000313" key="3">
    <source>
        <dbReference type="EMBL" id="POW08609.1"/>
    </source>
</evidence>
<dbReference type="OrthoDB" id="4084751at2759"/>
<comment type="similarity">
    <text evidence="1">Belongs to the lysophospholipase family.</text>
</comment>
<proteinExistence type="inferred from homology"/>
<organism evidence="3 4">
    <name type="scientific">Puccinia striiformis</name>
    <dbReference type="NCBI Taxonomy" id="27350"/>
    <lineage>
        <taxon>Eukaryota</taxon>
        <taxon>Fungi</taxon>
        <taxon>Dikarya</taxon>
        <taxon>Basidiomycota</taxon>
        <taxon>Pucciniomycotina</taxon>
        <taxon>Pucciniomycetes</taxon>
        <taxon>Pucciniales</taxon>
        <taxon>Pucciniaceae</taxon>
        <taxon>Puccinia</taxon>
    </lineage>
</organism>
<dbReference type="EMBL" id="PKSM01000135">
    <property type="protein sequence ID" value="POW08609.1"/>
    <property type="molecule type" value="Genomic_DNA"/>
</dbReference>
<reference evidence="4" key="2">
    <citation type="journal article" date="2018" name="BMC Genomics">
        <title>Genomic insights into host adaptation between the wheat stripe rust pathogen (Puccinia striiformis f. sp. tritici) and the barley stripe rust pathogen (Puccinia striiformis f. sp. hordei).</title>
        <authorList>
            <person name="Xia C."/>
            <person name="Wang M."/>
            <person name="Yin C."/>
            <person name="Cornejo O.E."/>
            <person name="Hulbert S.H."/>
            <person name="Chen X."/>
        </authorList>
    </citation>
    <scope>NUCLEOTIDE SEQUENCE [LARGE SCALE GENOMIC DNA]</scope>
    <source>
        <strain evidence="4">93TX-2</strain>
    </source>
</reference>
<reference evidence="4" key="3">
    <citation type="journal article" date="2018" name="Mol. Plant Microbe Interact.">
        <title>Genome sequence resources for the wheat stripe rust pathogen (Puccinia striiformis f. sp. tritici) and the barley stripe rust pathogen (Puccinia striiformis f. sp. hordei).</title>
        <authorList>
            <person name="Xia C."/>
            <person name="Wang M."/>
            <person name="Yin C."/>
            <person name="Cornejo O.E."/>
            <person name="Hulbert S.H."/>
            <person name="Chen X."/>
        </authorList>
    </citation>
    <scope>NUCLEOTIDE SEQUENCE [LARGE SCALE GENOMIC DNA]</scope>
    <source>
        <strain evidence="4">93TX-2</strain>
    </source>
</reference>
<feature type="domain" description="PLA2c" evidence="2">
    <location>
        <begin position="18"/>
        <end position="89"/>
    </location>
</feature>
<accession>A0A2S4VGI8</accession>
<dbReference type="AlphaFoldDB" id="A0A2S4VGI8"/>
<reference evidence="3 4" key="1">
    <citation type="submission" date="2017-12" db="EMBL/GenBank/DDBJ databases">
        <title>Gene loss provides genomic basis for host adaptation in cereal stripe rust fungi.</title>
        <authorList>
            <person name="Xia C."/>
        </authorList>
    </citation>
    <scope>NUCLEOTIDE SEQUENCE [LARGE SCALE GENOMIC DNA]</scope>
    <source>
        <strain evidence="3 4">93TX-2</strain>
    </source>
</reference>
<evidence type="ECO:0000256" key="1">
    <source>
        <dbReference type="RuleBase" id="RU362103"/>
    </source>
</evidence>
<dbReference type="VEuPathDB" id="FungiDB:PSHT_09500"/>
<keyword evidence="1" id="KW-0443">Lipid metabolism</keyword>
<evidence type="ECO:0000259" key="2">
    <source>
        <dbReference type="Pfam" id="PF01735"/>
    </source>
</evidence>
<comment type="caution">
    <text evidence="3">The sequence shown here is derived from an EMBL/GenBank/DDBJ whole genome shotgun (WGS) entry which is preliminary data.</text>
</comment>
<dbReference type="Proteomes" id="UP000238274">
    <property type="component" value="Unassembled WGS sequence"/>
</dbReference>
<name>A0A2S4VGI8_9BASI</name>
<comment type="catalytic activity">
    <reaction evidence="1">
        <text>a 1-acyl-sn-glycero-3-phosphocholine + H2O = sn-glycerol 3-phosphocholine + a fatty acid + H(+)</text>
        <dbReference type="Rhea" id="RHEA:15177"/>
        <dbReference type="ChEBI" id="CHEBI:15377"/>
        <dbReference type="ChEBI" id="CHEBI:15378"/>
        <dbReference type="ChEBI" id="CHEBI:16870"/>
        <dbReference type="ChEBI" id="CHEBI:28868"/>
        <dbReference type="ChEBI" id="CHEBI:58168"/>
        <dbReference type="EC" id="3.1.1.5"/>
    </reaction>
</comment>
<dbReference type="InterPro" id="IPR002642">
    <property type="entry name" value="LysoPLipase_cat_dom"/>
</dbReference>
<evidence type="ECO:0000313" key="4">
    <source>
        <dbReference type="Proteomes" id="UP000238274"/>
    </source>
</evidence>
<dbReference type="GO" id="GO:0004622">
    <property type="term" value="F:phosphatidylcholine lysophospholipase activity"/>
    <property type="evidence" value="ECO:0007669"/>
    <property type="project" value="UniProtKB-EC"/>
</dbReference>
<keyword evidence="4" id="KW-1185">Reference proteome</keyword>